<dbReference type="Pfam" id="PF13349">
    <property type="entry name" value="DUF4097"/>
    <property type="match status" value="1"/>
</dbReference>
<proteinExistence type="predicted"/>
<dbReference type="RefSeq" id="WP_282838454.1">
    <property type="nucleotide sequence ID" value="NZ_JASCXW010000001.1"/>
</dbReference>
<evidence type="ECO:0000313" key="3">
    <source>
        <dbReference type="Proteomes" id="UP001431532"/>
    </source>
</evidence>
<keyword evidence="3" id="KW-1185">Reference proteome</keyword>
<dbReference type="Gene3D" id="2.160.20.120">
    <property type="match status" value="1"/>
</dbReference>
<evidence type="ECO:0000313" key="2">
    <source>
        <dbReference type="EMBL" id="MDI6452058.1"/>
    </source>
</evidence>
<dbReference type="EMBL" id="JASCXW010000001">
    <property type="protein sequence ID" value="MDI6452058.1"/>
    <property type="molecule type" value="Genomic_DNA"/>
</dbReference>
<gene>
    <name evidence="2" type="ORF">QJ521_00650</name>
</gene>
<protein>
    <submittedName>
        <fullName evidence="2">DUF4097 family beta strand repeat-containing protein</fullName>
    </submittedName>
</protein>
<dbReference type="AlphaFoldDB" id="A0AAW6U7L4"/>
<dbReference type="InterPro" id="IPR025164">
    <property type="entry name" value="Toastrack_DUF4097"/>
</dbReference>
<name>A0AAW6U7L4_9MOLU</name>
<accession>A0AAW6U7L4</accession>
<feature type="domain" description="DUF4097" evidence="1">
    <location>
        <begin position="55"/>
        <end position="228"/>
    </location>
</feature>
<dbReference type="Proteomes" id="UP001431532">
    <property type="component" value="Unassembled WGS sequence"/>
</dbReference>
<organism evidence="2 3">
    <name type="scientific">Peloplasma aerotolerans</name>
    <dbReference type="NCBI Taxonomy" id="3044389"/>
    <lineage>
        <taxon>Bacteria</taxon>
        <taxon>Bacillati</taxon>
        <taxon>Mycoplasmatota</taxon>
        <taxon>Mollicutes</taxon>
        <taxon>Acholeplasmatales</taxon>
        <taxon>Acholeplasmataceae</taxon>
        <taxon>Peloplasma</taxon>
    </lineage>
</organism>
<comment type="caution">
    <text evidence="2">The sequence shown here is derived from an EMBL/GenBank/DDBJ whole genome shotgun (WGS) entry which is preliminary data.</text>
</comment>
<sequence>MRIIVKLLLVMFVLGLVMATAAVLMGLNIQGLSDFFNDDESYGEEIVYVQNDLIDGIHLSSETRNVILSATEDDFITIRYYAQEKDTWTISETGGVLSIIQEQKTEFFRFINFKTASSEVRTIYIEVPETWVLDLTLKSNVGTMRLEFDDVVYHKALSIESNTGRVYLKKLNVDSVDIKLNTGSSSLIDVMIENDLVINTDTGTIHVDNVGVNDVAVKSSTGNIRLQNLTAFNVTANNDTGRITSENVLASGDLSYKTTTGRITMEKTTANSYDLRATTGDIIITVESLSEMKLDLKATIGKIMVAGANQGNSHVTSTGSVSITARVTTGNITINVQD</sequence>
<reference evidence="2" key="1">
    <citation type="submission" date="2023-05" db="EMBL/GenBank/DDBJ databases">
        <title>Mariniplasma microaerophilum sp. nov., a novel anaerobic mollicute isolated from terrestrial mud volcano, Taman Peninsula, Russia.</title>
        <authorList>
            <person name="Khomyakova M.A."/>
            <person name="Merkel A.Y."/>
            <person name="Slobodkin A.I."/>
        </authorList>
    </citation>
    <scope>NUCLEOTIDE SEQUENCE</scope>
    <source>
        <strain evidence="2">M4Ah</strain>
    </source>
</reference>
<evidence type="ECO:0000259" key="1">
    <source>
        <dbReference type="Pfam" id="PF13349"/>
    </source>
</evidence>